<evidence type="ECO:0000256" key="1">
    <source>
        <dbReference type="ARBA" id="ARBA00022801"/>
    </source>
</evidence>
<reference evidence="3 4" key="1">
    <citation type="submission" date="2016-11" db="EMBL/GenBank/DDBJ databases">
        <title>Draft Genome Sequences of Nine Cyanobacterial Strains from Diverse Habitats.</title>
        <authorList>
            <person name="Zhu T."/>
            <person name="Hou S."/>
            <person name="Lu X."/>
            <person name="Hess W.R."/>
        </authorList>
    </citation>
    <scope>NUCLEOTIDE SEQUENCE [LARGE SCALE GENOMIC DNA]</scope>
    <source>
        <strain evidence="3 4">NIES-593</strain>
    </source>
</reference>
<dbReference type="Pfam" id="PF13279">
    <property type="entry name" value="4HBT_2"/>
    <property type="match status" value="1"/>
</dbReference>
<evidence type="ECO:0000313" key="3">
    <source>
        <dbReference type="EMBL" id="OKH20518.1"/>
    </source>
</evidence>
<dbReference type="Gene3D" id="3.10.129.10">
    <property type="entry name" value="Hotdog Thioesterase"/>
    <property type="match status" value="1"/>
</dbReference>
<comment type="caution">
    <text evidence="3">The sequence shown here is derived from an EMBL/GenBank/DDBJ whole genome shotgun (WGS) entry which is preliminary data.</text>
</comment>
<dbReference type="InterPro" id="IPR022829">
    <property type="entry name" value="DHNA_CoA_hydrolase"/>
</dbReference>
<dbReference type="GO" id="GO:0042372">
    <property type="term" value="P:phylloquinone biosynthetic process"/>
    <property type="evidence" value="ECO:0007669"/>
    <property type="project" value="UniProtKB-UniRule"/>
</dbReference>
<dbReference type="Proteomes" id="UP000186868">
    <property type="component" value="Unassembled WGS sequence"/>
</dbReference>
<dbReference type="InterPro" id="IPR050563">
    <property type="entry name" value="4-hydroxybenzoyl-CoA_TE"/>
</dbReference>
<dbReference type="EMBL" id="MRCB01000029">
    <property type="protein sequence ID" value="OKH20518.1"/>
    <property type="molecule type" value="Genomic_DNA"/>
</dbReference>
<dbReference type="GO" id="GO:0061522">
    <property type="term" value="F:1,4-dihydroxy-2-naphthoyl-CoA thioesterase activity"/>
    <property type="evidence" value="ECO:0007669"/>
    <property type="project" value="UniProtKB-EC"/>
</dbReference>
<keyword evidence="1 2" id="KW-0378">Hydrolase</keyword>
<dbReference type="SUPFAM" id="SSF54637">
    <property type="entry name" value="Thioesterase/thiol ester dehydrase-isomerase"/>
    <property type="match status" value="1"/>
</dbReference>
<comment type="pathway">
    <text evidence="2">Cofactor biosynthesis; phylloquinone biosynthesis.</text>
</comment>
<comment type="function">
    <text evidence="2">Catalyzes the hydrolysis of 1,4-dihydroxy-2-naphthoyl-CoA (DHNA-CoA) to 1,4-dihydroxy-2-naphthoate (DHNA), a reaction involved in phylloquinone (vitamin K1) biosynthesis.</text>
</comment>
<proteinExistence type="inferred from homology"/>
<evidence type="ECO:0000256" key="2">
    <source>
        <dbReference type="HAMAP-Rule" id="MF_02101"/>
    </source>
</evidence>
<feature type="active site" evidence="2">
    <location>
        <position position="15"/>
    </location>
</feature>
<comment type="similarity">
    <text evidence="2">Belongs to the 4-hydroxybenzoyl-CoA thioesterase family. DHNA-CoA hydrolase subfamily.</text>
</comment>
<keyword evidence="4" id="KW-1185">Reference proteome</keyword>
<dbReference type="HAMAP" id="MF_02101">
    <property type="entry name" value="DHNA_CoA_hydrolase"/>
    <property type="match status" value="1"/>
</dbReference>
<dbReference type="OrthoDB" id="9800856at2"/>
<gene>
    <name evidence="3" type="ORF">NIES593_18570</name>
</gene>
<dbReference type="PANTHER" id="PTHR31793:SF37">
    <property type="entry name" value="ACYL-COA THIOESTER HYDROLASE YBGC"/>
    <property type="match status" value="1"/>
</dbReference>
<sequence length="142" mass="16421">MRFTYYRTIRLSDTDAAGVIYFAQLLSICHEAYEASLETVSIDLRTFFDNSSTAIPIVHGSLDFLRPIFCGDRLAIHLFSRQLQENEFEIDYSIYSRSCRAECLAKAKTRHVCIDPIARRRTSLPESMVRWLALEPPLPENR</sequence>
<dbReference type="EC" id="3.1.2.28" evidence="2"/>
<dbReference type="UniPathway" id="UPA00995"/>
<comment type="pathway">
    <text evidence="2">Quinol/quinone metabolism; 1,4-dihydroxy-2-naphthoate biosynthesis; 1,4-dihydroxy-2-naphthoate from chorismate: step 7/7.</text>
</comment>
<evidence type="ECO:0000313" key="4">
    <source>
        <dbReference type="Proteomes" id="UP000186868"/>
    </source>
</evidence>
<name>A0A1U7HAF3_9CYAN</name>
<dbReference type="UniPathway" id="UPA01057">
    <property type="reaction ID" value="UER01033"/>
</dbReference>
<comment type="catalytic activity">
    <reaction evidence="2">
        <text>1,4-dihydroxy-2-naphthoyl-CoA + H2O = 1,4-dihydroxy-2-naphthoate + CoA + H(+)</text>
        <dbReference type="Rhea" id="RHEA:26309"/>
        <dbReference type="ChEBI" id="CHEBI:11173"/>
        <dbReference type="ChEBI" id="CHEBI:15377"/>
        <dbReference type="ChEBI" id="CHEBI:15378"/>
        <dbReference type="ChEBI" id="CHEBI:57287"/>
        <dbReference type="ChEBI" id="CHEBI:58897"/>
        <dbReference type="EC" id="3.1.2.28"/>
    </reaction>
</comment>
<dbReference type="RefSeq" id="WP_073600999.1">
    <property type="nucleotide sequence ID" value="NZ_MRCB01000029.1"/>
</dbReference>
<dbReference type="STRING" id="1921803.NIES593_18570"/>
<dbReference type="GO" id="GO:0047617">
    <property type="term" value="F:fatty acyl-CoA hydrolase activity"/>
    <property type="evidence" value="ECO:0007669"/>
    <property type="project" value="TreeGrafter"/>
</dbReference>
<dbReference type="InterPro" id="IPR029069">
    <property type="entry name" value="HotDog_dom_sf"/>
</dbReference>
<dbReference type="AlphaFoldDB" id="A0A1U7HAF3"/>
<dbReference type="PANTHER" id="PTHR31793">
    <property type="entry name" value="4-HYDROXYBENZOYL-COA THIOESTERASE FAMILY MEMBER"/>
    <property type="match status" value="1"/>
</dbReference>
<accession>A0A1U7HAF3</accession>
<organism evidence="3 4">
    <name type="scientific">Hydrococcus rivularis NIES-593</name>
    <dbReference type="NCBI Taxonomy" id="1921803"/>
    <lineage>
        <taxon>Bacteria</taxon>
        <taxon>Bacillati</taxon>
        <taxon>Cyanobacteriota</taxon>
        <taxon>Cyanophyceae</taxon>
        <taxon>Pleurocapsales</taxon>
        <taxon>Hydrococcaceae</taxon>
        <taxon>Hydrococcus</taxon>
    </lineage>
</organism>
<dbReference type="CDD" id="cd00586">
    <property type="entry name" value="4HBT"/>
    <property type="match status" value="1"/>
</dbReference>
<protein>
    <recommendedName>
        <fullName evidence="2">1,4-dihydroxy-2-naphthoyl-CoA hydrolase</fullName>
        <shortName evidence="2">DHNA-CoA hydrolase</shortName>
        <ecNumber evidence="2">3.1.2.28</ecNumber>
    </recommendedName>
    <alternativeName>
        <fullName evidence="2">DHNA-CoA thioesterase</fullName>
    </alternativeName>
</protein>